<dbReference type="Proteomes" id="UP000070501">
    <property type="component" value="Unassembled WGS sequence"/>
</dbReference>
<dbReference type="InParanoid" id="A0A136J6B9"/>
<reference evidence="3" key="1">
    <citation type="submission" date="2016-02" db="EMBL/GenBank/DDBJ databases">
        <title>Draft genome sequence of Microdochium bolleyi, a fungal endophyte of beachgrass.</title>
        <authorList>
            <consortium name="DOE Joint Genome Institute"/>
            <person name="David A.S."/>
            <person name="May G."/>
            <person name="Haridas S."/>
            <person name="Lim J."/>
            <person name="Wang M."/>
            <person name="Labutti K."/>
            <person name="Lipzen A."/>
            <person name="Barry K."/>
            <person name="Grigoriev I.V."/>
        </authorList>
    </citation>
    <scope>NUCLEOTIDE SEQUENCE [LARGE SCALE GENOMIC DNA]</scope>
    <source>
        <strain evidence="3">J235TASD1</strain>
    </source>
</reference>
<dbReference type="EMBL" id="KQ964248">
    <property type="protein sequence ID" value="KXJ92673.1"/>
    <property type="molecule type" value="Genomic_DNA"/>
</dbReference>
<dbReference type="AlphaFoldDB" id="A0A136J6B9"/>
<gene>
    <name evidence="2" type="ORF">Micbo1qcDRAFT_50238</name>
</gene>
<evidence type="ECO:0000256" key="1">
    <source>
        <dbReference type="SAM" id="MobiDB-lite"/>
    </source>
</evidence>
<sequence>MTQASSVVLGQYGVPAPVPRPSWAAEAASLPVRCKHEGNICDREEQLNNKRGTSATSMDQPGRGRCGDAHNSHSRAQSAAPPPARRRPDRAPSCALPAVCCQHPRIIVPNCTLSVLRSEDDCACDCCVMPPWCGTTKPLPTARPSSGITDASAWPAPSSTTVQVRPSASTRCTCARAGGGNTP</sequence>
<accession>A0A136J6B9</accession>
<name>A0A136J6B9_9PEZI</name>
<keyword evidence="3" id="KW-1185">Reference proteome</keyword>
<feature type="region of interest" description="Disordered" evidence="1">
    <location>
        <begin position="45"/>
        <end position="90"/>
    </location>
</feature>
<organism evidence="2 3">
    <name type="scientific">Microdochium bolleyi</name>
    <dbReference type="NCBI Taxonomy" id="196109"/>
    <lineage>
        <taxon>Eukaryota</taxon>
        <taxon>Fungi</taxon>
        <taxon>Dikarya</taxon>
        <taxon>Ascomycota</taxon>
        <taxon>Pezizomycotina</taxon>
        <taxon>Sordariomycetes</taxon>
        <taxon>Xylariomycetidae</taxon>
        <taxon>Xylariales</taxon>
        <taxon>Microdochiaceae</taxon>
        <taxon>Microdochium</taxon>
    </lineage>
</organism>
<proteinExistence type="predicted"/>
<feature type="region of interest" description="Disordered" evidence="1">
    <location>
        <begin position="1"/>
        <end position="21"/>
    </location>
</feature>
<evidence type="ECO:0000313" key="3">
    <source>
        <dbReference type="Proteomes" id="UP000070501"/>
    </source>
</evidence>
<feature type="compositionally biased region" description="Polar residues" evidence="1">
    <location>
        <begin position="49"/>
        <end position="59"/>
    </location>
</feature>
<protein>
    <submittedName>
        <fullName evidence="2">Uncharacterized protein</fullName>
    </submittedName>
</protein>
<evidence type="ECO:0000313" key="2">
    <source>
        <dbReference type="EMBL" id="KXJ92673.1"/>
    </source>
</evidence>